<organism evidence="2 3">
    <name type="scientific">Heligmosomoides polygyrus</name>
    <name type="common">Parasitic roundworm</name>
    <dbReference type="NCBI Taxonomy" id="6339"/>
    <lineage>
        <taxon>Eukaryota</taxon>
        <taxon>Metazoa</taxon>
        <taxon>Ecdysozoa</taxon>
        <taxon>Nematoda</taxon>
        <taxon>Chromadorea</taxon>
        <taxon>Rhabditida</taxon>
        <taxon>Rhabditina</taxon>
        <taxon>Rhabditomorpha</taxon>
        <taxon>Strongyloidea</taxon>
        <taxon>Heligmosomidae</taxon>
        <taxon>Heligmosomoides</taxon>
    </lineage>
</organism>
<dbReference type="EMBL" id="UZAH01026508">
    <property type="protein sequence ID" value="VDO81749.1"/>
    <property type="molecule type" value="Genomic_DNA"/>
</dbReference>
<evidence type="ECO:0000313" key="1">
    <source>
        <dbReference type="EMBL" id="VDO81749.1"/>
    </source>
</evidence>
<accession>A0A3P7YWB1</accession>
<dbReference type="Proteomes" id="UP000050761">
    <property type="component" value="Unassembled WGS sequence"/>
</dbReference>
<reference evidence="3" key="2">
    <citation type="submission" date="2019-09" db="UniProtKB">
        <authorList>
            <consortium name="WormBaseParasite"/>
        </authorList>
    </citation>
    <scope>IDENTIFICATION</scope>
</reference>
<reference evidence="1 2" key="1">
    <citation type="submission" date="2018-11" db="EMBL/GenBank/DDBJ databases">
        <authorList>
            <consortium name="Pathogen Informatics"/>
        </authorList>
    </citation>
    <scope>NUCLEOTIDE SEQUENCE [LARGE SCALE GENOMIC DNA]</scope>
</reference>
<proteinExistence type="predicted"/>
<evidence type="ECO:0000313" key="2">
    <source>
        <dbReference type="Proteomes" id="UP000050761"/>
    </source>
</evidence>
<accession>A0A183FPU1</accession>
<name>A0A183FPU1_HELPZ</name>
<dbReference type="AlphaFoldDB" id="A0A183FPU1"/>
<evidence type="ECO:0000313" key="3">
    <source>
        <dbReference type="WBParaSite" id="HPBE_0000966901-mRNA-1"/>
    </source>
</evidence>
<dbReference type="WBParaSite" id="HPBE_0000966901-mRNA-1">
    <property type="protein sequence ID" value="HPBE_0000966901-mRNA-1"/>
    <property type="gene ID" value="HPBE_0000966901"/>
</dbReference>
<keyword evidence="2" id="KW-1185">Reference proteome</keyword>
<gene>
    <name evidence="1" type="ORF">HPBE_LOCUS9670</name>
</gene>
<protein>
    <submittedName>
        <fullName evidence="1 3">Uncharacterized protein</fullName>
    </submittedName>
</protein>
<sequence length="84" mass="8882">MGCSTGIYWTQPSATSFPPLACQTGTKKTVQFHVRVVDVLAPRQAPAESAELGQTAAGLLFAVNERRVCSLPLVLSNCSVCSVD</sequence>